<dbReference type="Gene3D" id="3.40.50.720">
    <property type="entry name" value="NAD(P)-binding Rossmann-like Domain"/>
    <property type="match status" value="1"/>
</dbReference>
<evidence type="ECO:0000313" key="2">
    <source>
        <dbReference type="Proteomes" id="UP001519287"/>
    </source>
</evidence>
<reference evidence="1 2" key="1">
    <citation type="submission" date="2021-03" db="EMBL/GenBank/DDBJ databases">
        <title>Genomic Encyclopedia of Type Strains, Phase IV (KMG-IV): sequencing the most valuable type-strain genomes for metagenomic binning, comparative biology and taxonomic classification.</title>
        <authorList>
            <person name="Goeker M."/>
        </authorList>
    </citation>
    <scope>NUCLEOTIDE SEQUENCE [LARGE SCALE GENOMIC DNA]</scope>
    <source>
        <strain evidence="1 2">DSM 26048</strain>
    </source>
</reference>
<dbReference type="InterPro" id="IPR014843">
    <property type="entry name" value="Him1/Fmp52"/>
</dbReference>
<keyword evidence="2" id="KW-1185">Reference proteome</keyword>
<dbReference type="EMBL" id="JAGGLB010000006">
    <property type="protein sequence ID" value="MBP1990897.1"/>
    <property type="molecule type" value="Genomic_DNA"/>
</dbReference>
<dbReference type="Pfam" id="PF08732">
    <property type="entry name" value="HIM1"/>
    <property type="match status" value="1"/>
</dbReference>
<organism evidence="1 2">
    <name type="scientific">Paenibacillus eucommiae</name>
    <dbReference type="NCBI Taxonomy" id="1355755"/>
    <lineage>
        <taxon>Bacteria</taxon>
        <taxon>Bacillati</taxon>
        <taxon>Bacillota</taxon>
        <taxon>Bacilli</taxon>
        <taxon>Bacillales</taxon>
        <taxon>Paenibacillaceae</taxon>
        <taxon>Paenibacillus</taxon>
    </lineage>
</organism>
<dbReference type="InterPro" id="IPR036291">
    <property type="entry name" value="NAD(P)-bd_dom_sf"/>
</dbReference>
<dbReference type="SUPFAM" id="SSF51735">
    <property type="entry name" value="NAD(P)-binding Rossmann-fold domains"/>
    <property type="match status" value="1"/>
</dbReference>
<dbReference type="RefSeq" id="WP_245375476.1">
    <property type="nucleotide sequence ID" value="NZ_JAGGLB010000006.1"/>
</dbReference>
<dbReference type="PANTHER" id="PTHR14097">
    <property type="entry name" value="OXIDOREDUCTASE HTATIP2"/>
    <property type="match status" value="1"/>
</dbReference>
<comment type="caution">
    <text evidence="1">The sequence shown here is derived from an EMBL/GenBank/DDBJ whole genome shotgun (WGS) entry which is preliminary data.</text>
</comment>
<proteinExistence type="predicted"/>
<protein>
    <submittedName>
        <fullName evidence="1">Uncharacterized protein YbjT (DUF2867 family)</fullName>
    </submittedName>
</protein>
<evidence type="ECO:0000313" key="1">
    <source>
        <dbReference type="EMBL" id="MBP1990897.1"/>
    </source>
</evidence>
<dbReference type="PANTHER" id="PTHR14097:SF7">
    <property type="entry name" value="OXIDOREDUCTASE HTATIP2"/>
    <property type="match status" value="1"/>
</dbReference>
<name>A0ABS4ITJ7_9BACL</name>
<sequence length="237" mass="25712">MTEITKTAVIAGASGLIGKELLRVLLHDESYGKIIILVRKMLDVKHLPHSKHKLEQRVIDFAHIEAAVADCMSGSYVFCTLGTTIKKAGSQEAFRKVDYEYPLSLGRISAKAGAAQFCIVTAMGASSRSGIFYNKVKGQVEDTLQTAGLQSLHIFRPSLLLGEREEKRAGEQIASVIAKATSFAWIGPLARYKPIYGKTVALAMVASTLEHAPGVHVYPSSAIHNLAKKSVMKSVMK</sequence>
<accession>A0ABS4ITJ7</accession>
<dbReference type="Proteomes" id="UP001519287">
    <property type="component" value="Unassembled WGS sequence"/>
</dbReference>
<gene>
    <name evidence="1" type="ORF">J2Z66_002503</name>
</gene>